<keyword evidence="1" id="KW-0812">Transmembrane</keyword>
<sequence length="172" mass="19238">MEIEDRTAKVELSEDRMINQETKENHGEDCQLEESRKLSKLLTQLESLEKAMRSDCSTKCSCRARSHGAKETNIEGITKELRSVKKQNRITHCLLAVMIVVTAAWQMSEVSLLLAAKDKLCHPLRAVGYAFKNAIKRRMKKLELEGASLTPIGVPPVTGMDLPSLAPNYGEQ</sequence>
<organism evidence="2 3">
    <name type="scientific">Vanilla planifolia</name>
    <name type="common">Vanilla</name>
    <dbReference type="NCBI Taxonomy" id="51239"/>
    <lineage>
        <taxon>Eukaryota</taxon>
        <taxon>Viridiplantae</taxon>
        <taxon>Streptophyta</taxon>
        <taxon>Embryophyta</taxon>
        <taxon>Tracheophyta</taxon>
        <taxon>Spermatophyta</taxon>
        <taxon>Magnoliopsida</taxon>
        <taxon>Liliopsida</taxon>
        <taxon>Asparagales</taxon>
        <taxon>Orchidaceae</taxon>
        <taxon>Vanilloideae</taxon>
        <taxon>Vanilleae</taxon>
        <taxon>Vanilla</taxon>
    </lineage>
</organism>
<keyword evidence="1" id="KW-1133">Transmembrane helix</keyword>
<feature type="transmembrane region" description="Helical" evidence="1">
    <location>
        <begin position="89"/>
        <end position="107"/>
    </location>
</feature>
<protein>
    <submittedName>
        <fullName evidence="2">Uncharacterized protein</fullName>
    </submittedName>
</protein>
<dbReference type="AlphaFoldDB" id="A0A835UE87"/>
<gene>
    <name evidence="2" type="ORF">HPP92_023534</name>
</gene>
<dbReference type="EMBL" id="JADCNL010000012">
    <property type="protein sequence ID" value="KAG0458377.1"/>
    <property type="molecule type" value="Genomic_DNA"/>
</dbReference>
<name>A0A835UE87_VANPL</name>
<evidence type="ECO:0000313" key="2">
    <source>
        <dbReference type="EMBL" id="KAG0458377.1"/>
    </source>
</evidence>
<comment type="caution">
    <text evidence="2">The sequence shown here is derived from an EMBL/GenBank/DDBJ whole genome shotgun (WGS) entry which is preliminary data.</text>
</comment>
<dbReference type="OrthoDB" id="185373at2759"/>
<dbReference type="Proteomes" id="UP000636800">
    <property type="component" value="Chromosome 12"/>
</dbReference>
<proteinExistence type="predicted"/>
<dbReference type="PANTHER" id="PTHR35280">
    <property type="entry name" value="F17L21.9"/>
    <property type="match status" value="1"/>
</dbReference>
<evidence type="ECO:0000256" key="1">
    <source>
        <dbReference type="SAM" id="Phobius"/>
    </source>
</evidence>
<keyword evidence="1" id="KW-0472">Membrane</keyword>
<accession>A0A835UE87</accession>
<evidence type="ECO:0000313" key="3">
    <source>
        <dbReference type="Proteomes" id="UP000636800"/>
    </source>
</evidence>
<dbReference type="PANTHER" id="PTHR35280:SF1">
    <property type="entry name" value="F17L21.9"/>
    <property type="match status" value="1"/>
</dbReference>
<keyword evidence="3" id="KW-1185">Reference proteome</keyword>
<reference evidence="2 3" key="1">
    <citation type="journal article" date="2020" name="Nat. Food">
        <title>A phased Vanilla planifolia genome enables genetic improvement of flavour and production.</title>
        <authorList>
            <person name="Hasing T."/>
            <person name="Tang H."/>
            <person name="Brym M."/>
            <person name="Khazi F."/>
            <person name="Huang T."/>
            <person name="Chambers A.H."/>
        </authorList>
    </citation>
    <scope>NUCLEOTIDE SEQUENCE [LARGE SCALE GENOMIC DNA]</scope>
    <source>
        <tissue evidence="2">Leaf</tissue>
    </source>
</reference>